<feature type="signal peptide" evidence="2">
    <location>
        <begin position="1"/>
        <end position="21"/>
    </location>
</feature>
<reference evidence="3" key="1">
    <citation type="submission" date="2019-03" db="EMBL/GenBank/DDBJ databases">
        <title>WGS assembly of Setaria viridis.</title>
        <authorList>
            <person name="Huang P."/>
            <person name="Jenkins J."/>
            <person name="Grimwood J."/>
            <person name="Barry K."/>
            <person name="Healey A."/>
            <person name="Mamidi S."/>
            <person name="Sreedasyam A."/>
            <person name="Shu S."/>
            <person name="Feldman M."/>
            <person name="Wu J."/>
            <person name="Yu Y."/>
            <person name="Chen C."/>
            <person name="Johnson J."/>
            <person name="Rokhsar D."/>
            <person name="Baxter I."/>
            <person name="Schmutz J."/>
            <person name="Brutnell T."/>
            <person name="Kellogg E."/>
        </authorList>
    </citation>
    <scope>NUCLEOTIDE SEQUENCE [LARGE SCALE GENOMIC DNA]</scope>
</reference>
<dbReference type="Proteomes" id="UP000298652">
    <property type="component" value="Chromosome 2"/>
</dbReference>
<dbReference type="AlphaFoldDB" id="A0A4U6VQQ4"/>
<keyword evidence="1" id="KW-0472">Membrane</keyword>
<protein>
    <submittedName>
        <fullName evidence="3">Uncharacterized protein</fullName>
    </submittedName>
</protein>
<evidence type="ECO:0000313" key="3">
    <source>
        <dbReference type="EMBL" id="TKW31532.1"/>
    </source>
</evidence>
<dbReference type="OMA" id="MTRVWRK"/>
<evidence type="ECO:0000256" key="2">
    <source>
        <dbReference type="SAM" id="SignalP"/>
    </source>
</evidence>
<dbReference type="Gramene" id="TKW31532">
    <property type="protein sequence ID" value="TKW31532"/>
    <property type="gene ID" value="SEVIR_2G112000v2"/>
</dbReference>
<sequence length="124" mass="13755">MVVLFVLPLLAFIPLPQPAADREHRGVGALRQAWRLMTRVWRKPGFVLVLVIHLVAMVPSPLYMVALGSMAMGMALLVVYALLSGLVELFYFSAATVYYYQAMESKEVVTAHDYVKIPTGEATV</sequence>
<dbReference type="PANTHER" id="PTHR34483">
    <property type="entry name" value="OS09G0129800 PROTEIN"/>
    <property type="match status" value="1"/>
</dbReference>
<keyword evidence="1" id="KW-1133">Transmembrane helix</keyword>
<keyword evidence="4" id="KW-1185">Reference proteome</keyword>
<evidence type="ECO:0000313" key="4">
    <source>
        <dbReference type="Proteomes" id="UP000298652"/>
    </source>
</evidence>
<evidence type="ECO:0000256" key="1">
    <source>
        <dbReference type="SAM" id="Phobius"/>
    </source>
</evidence>
<dbReference type="EMBL" id="CM016553">
    <property type="protein sequence ID" value="TKW31532.1"/>
    <property type="molecule type" value="Genomic_DNA"/>
</dbReference>
<feature type="transmembrane region" description="Helical" evidence="1">
    <location>
        <begin position="77"/>
        <end position="100"/>
    </location>
</feature>
<feature type="chain" id="PRO_5020917719" evidence="2">
    <location>
        <begin position="22"/>
        <end position="124"/>
    </location>
</feature>
<keyword evidence="2" id="KW-0732">Signal</keyword>
<name>A0A4U6VQQ4_SETVI</name>
<organism evidence="3 4">
    <name type="scientific">Setaria viridis</name>
    <name type="common">Green bristlegrass</name>
    <name type="synonym">Setaria italica subsp. viridis</name>
    <dbReference type="NCBI Taxonomy" id="4556"/>
    <lineage>
        <taxon>Eukaryota</taxon>
        <taxon>Viridiplantae</taxon>
        <taxon>Streptophyta</taxon>
        <taxon>Embryophyta</taxon>
        <taxon>Tracheophyta</taxon>
        <taxon>Spermatophyta</taxon>
        <taxon>Magnoliopsida</taxon>
        <taxon>Liliopsida</taxon>
        <taxon>Poales</taxon>
        <taxon>Poaceae</taxon>
        <taxon>PACMAD clade</taxon>
        <taxon>Panicoideae</taxon>
        <taxon>Panicodae</taxon>
        <taxon>Paniceae</taxon>
        <taxon>Cenchrinae</taxon>
        <taxon>Setaria</taxon>
    </lineage>
</organism>
<keyword evidence="1" id="KW-0812">Transmembrane</keyword>
<feature type="transmembrane region" description="Helical" evidence="1">
    <location>
        <begin position="45"/>
        <end position="65"/>
    </location>
</feature>
<accession>A0A4U6VQQ4</accession>
<dbReference type="PANTHER" id="PTHR34483:SF7">
    <property type="entry name" value="TRANSMEMBRANE PROTEIN"/>
    <property type="match status" value="1"/>
</dbReference>
<proteinExistence type="predicted"/>
<gene>
    <name evidence="3" type="ORF">SEVIR_2G112000v2</name>
</gene>